<sequence>MADVSYPRCLPRKLLGDMLCGNEGGVGGWEMEEAAVVEAVSSMKEYVEVSVLVVLGSPKMGLYGVDFGWRRLTKLQLILTEMIVAFSLAIVEFAN</sequence>
<comment type="caution">
    <text evidence="1">The sequence shown here is derived from an EMBL/GenBank/DDBJ whole genome shotgun (WGS) entry which is preliminary data.</text>
</comment>
<gene>
    <name evidence="1" type="ORF">HPP92_020579</name>
</gene>
<organism evidence="1 2">
    <name type="scientific">Vanilla planifolia</name>
    <name type="common">Vanilla</name>
    <dbReference type="NCBI Taxonomy" id="51239"/>
    <lineage>
        <taxon>Eukaryota</taxon>
        <taxon>Viridiplantae</taxon>
        <taxon>Streptophyta</taxon>
        <taxon>Embryophyta</taxon>
        <taxon>Tracheophyta</taxon>
        <taxon>Spermatophyta</taxon>
        <taxon>Magnoliopsida</taxon>
        <taxon>Liliopsida</taxon>
        <taxon>Asparagales</taxon>
        <taxon>Orchidaceae</taxon>
        <taxon>Vanilloideae</taxon>
        <taxon>Vanilleae</taxon>
        <taxon>Vanilla</taxon>
    </lineage>
</organism>
<evidence type="ECO:0000313" key="2">
    <source>
        <dbReference type="Proteomes" id="UP000636800"/>
    </source>
</evidence>
<keyword evidence="2" id="KW-1185">Reference proteome</keyword>
<protein>
    <submittedName>
        <fullName evidence="1">Uncharacterized protein</fullName>
    </submittedName>
</protein>
<dbReference type="AlphaFoldDB" id="A0A835Q1J2"/>
<proteinExistence type="predicted"/>
<reference evidence="1 2" key="1">
    <citation type="journal article" date="2020" name="Nat. Food">
        <title>A phased Vanilla planifolia genome enables genetic improvement of flavour and production.</title>
        <authorList>
            <person name="Hasing T."/>
            <person name="Tang H."/>
            <person name="Brym M."/>
            <person name="Khazi F."/>
            <person name="Huang T."/>
            <person name="Chambers A.H."/>
        </authorList>
    </citation>
    <scope>NUCLEOTIDE SEQUENCE [LARGE SCALE GENOMIC DNA]</scope>
    <source>
        <tissue evidence="1">Leaf</tissue>
    </source>
</reference>
<accession>A0A835Q1J2</accession>
<name>A0A835Q1J2_VANPL</name>
<dbReference type="EMBL" id="JADCNL010000010">
    <property type="protein sequence ID" value="KAG0464510.1"/>
    <property type="molecule type" value="Genomic_DNA"/>
</dbReference>
<evidence type="ECO:0000313" key="1">
    <source>
        <dbReference type="EMBL" id="KAG0464510.1"/>
    </source>
</evidence>
<dbReference type="Proteomes" id="UP000636800">
    <property type="component" value="Chromosome 10"/>
</dbReference>